<name>A0ABZ1EH28_9ACTN</name>
<keyword evidence="3 4" id="KW-0378">Hydrolase</keyword>
<dbReference type="SUPFAM" id="SSF55811">
    <property type="entry name" value="Nudix"/>
    <property type="match status" value="1"/>
</dbReference>
<dbReference type="RefSeq" id="WP_245715712.1">
    <property type="nucleotide sequence ID" value="NZ_CP109071.1"/>
</dbReference>
<dbReference type="Pfam" id="PF00293">
    <property type="entry name" value="NUDIX"/>
    <property type="match status" value="1"/>
</dbReference>
<dbReference type="PROSITE" id="PS00893">
    <property type="entry name" value="NUDIX_BOX"/>
    <property type="match status" value="1"/>
</dbReference>
<accession>A0ABZ1EH28</accession>
<dbReference type="CDD" id="cd04685">
    <property type="entry name" value="NUDIX_Hydrolase"/>
    <property type="match status" value="1"/>
</dbReference>
<evidence type="ECO:0000313" key="7">
    <source>
        <dbReference type="Proteomes" id="UP001334804"/>
    </source>
</evidence>
<evidence type="ECO:0000256" key="2">
    <source>
        <dbReference type="ARBA" id="ARBA00005582"/>
    </source>
</evidence>
<dbReference type="EMBL" id="CP109071">
    <property type="protein sequence ID" value="WSA34149.1"/>
    <property type="molecule type" value="Genomic_DNA"/>
</dbReference>
<dbReference type="InterPro" id="IPR015797">
    <property type="entry name" value="NUDIX_hydrolase-like_dom_sf"/>
</dbReference>
<evidence type="ECO:0000313" key="6">
    <source>
        <dbReference type="EMBL" id="WSA34149.1"/>
    </source>
</evidence>
<feature type="domain" description="Nudix hydrolase" evidence="5">
    <location>
        <begin position="62"/>
        <end position="206"/>
    </location>
</feature>
<organism evidence="6 7">
    <name type="scientific">Micromonospora peucetia</name>
    <dbReference type="NCBI Taxonomy" id="47871"/>
    <lineage>
        <taxon>Bacteria</taxon>
        <taxon>Bacillati</taxon>
        <taxon>Actinomycetota</taxon>
        <taxon>Actinomycetes</taxon>
        <taxon>Micromonosporales</taxon>
        <taxon>Micromonosporaceae</taxon>
        <taxon>Micromonospora</taxon>
    </lineage>
</organism>
<keyword evidence="7" id="KW-1185">Reference proteome</keyword>
<dbReference type="PRINTS" id="PR00502">
    <property type="entry name" value="NUDIXFAMILY"/>
</dbReference>
<comment type="similarity">
    <text evidence="2 4">Belongs to the Nudix hydrolase family.</text>
</comment>
<dbReference type="Gene3D" id="3.90.79.10">
    <property type="entry name" value="Nucleoside Triphosphate Pyrophosphohydrolase"/>
    <property type="match status" value="1"/>
</dbReference>
<dbReference type="InterPro" id="IPR020476">
    <property type="entry name" value="Nudix_hydrolase"/>
</dbReference>
<dbReference type="Proteomes" id="UP001334804">
    <property type="component" value="Chromosome"/>
</dbReference>
<comment type="cofactor">
    <cofactor evidence="1">
        <name>Mg(2+)</name>
        <dbReference type="ChEBI" id="CHEBI:18420"/>
    </cofactor>
</comment>
<protein>
    <submittedName>
        <fullName evidence="6">NUDIX domain-containing protein</fullName>
    </submittedName>
</protein>
<evidence type="ECO:0000259" key="5">
    <source>
        <dbReference type="PROSITE" id="PS51462"/>
    </source>
</evidence>
<dbReference type="PANTHER" id="PTHR43046:SF14">
    <property type="entry name" value="MUTT_NUDIX FAMILY PROTEIN"/>
    <property type="match status" value="1"/>
</dbReference>
<evidence type="ECO:0000256" key="3">
    <source>
        <dbReference type="ARBA" id="ARBA00022801"/>
    </source>
</evidence>
<dbReference type="PANTHER" id="PTHR43046">
    <property type="entry name" value="GDP-MANNOSE MANNOSYL HYDROLASE"/>
    <property type="match status" value="1"/>
</dbReference>
<gene>
    <name evidence="6" type="ORF">OIE14_08960</name>
</gene>
<proteinExistence type="inferred from homology"/>
<evidence type="ECO:0000256" key="4">
    <source>
        <dbReference type="RuleBase" id="RU003476"/>
    </source>
</evidence>
<evidence type="ECO:0000256" key="1">
    <source>
        <dbReference type="ARBA" id="ARBA00001946"/>
    </source>
</evidence>
<reference evidence="6 7" key="1">
    <citation type="submission" date="2022-10" db="EMBL/GenBank/DDBJ databases">
        <title>The complete genomes of actinobacterial strains from the NBC collection.</title>
        <authorList>
            <person name="Joergensen T.S."/>
            <person name="Alvarez Arevalo M."/>
            <person name="Sterndorff E.B."/>
            <person name="Faurdal D."/>
            <person name="Vuksanovic O."/>
            <person name="Mourched A.-S."/>
            <person name="Charusanti P."/>
            <person name="Shaw S."/>
            <person name="Blin K."/>
            <person name="Weber T."/>
        </authorList>
    </citation>
    <scope>NUCLEOTIDE SEQUENCE [LARGE SCALE GENOMIC DNA]</scope>
    <source>
        <strain evidence="6 7">NBC 01809</strain>
    </source>
</reference>
<sequence length="221" mass="23963">MFRLSLLGQGRALARHAVPAPGRACGLAAGHAPARTAWRSIGTKSRAFCARITEDADVPSPKLRHSVRAIILTEDHRILLCRHVIPDPPGRVVWATPGGGIESGETALVALRRELQEEVGLAVDAEPPHVWHQEFVVPGHLPGYDGVINDYFLVRTAAFNPRGTMSDEQLAAENISELRWWRLPDIIAYPGPDLFGPRDLADLLTVLVAGGVPPKPVQIGL</sequence>
<dbReference type="InterPro" id="IPR000086">
    <property type="entry name" value="NUDIX_hydrolase_dom"/>
</dbReference>
<dbReference type="PROSITE" id="PS51462">
    <property type="entry name" value="NUDIX"/>
    <property type="match status" value="1"/>
</dbReference>
<dbReference type="InterPro" id="IPR020084">
    <property type="entry name" value="NUDIX_hydrolase_CS"/>
</dbReference>